<dbReference type="SUPFAM" id="SSF54001">
    <property type="entry name" value="Cysteine proteinases"/>
    <property type="match status" value="1"/>
</dbReference>
<dbReference type="EMBL" id="AZRA01000027">
    <property type="protein sequence ID" value="KDB53297.1"/>
    <property type="molecule type" value="Genomic_DNA"/>
</dbReference>
<dbReference type="InterPro" id="IPR038765">
    <property type="entry name" value="Papain-like_cys_pep_sf"/>
</dbReference>
<gene>
    <name evidence="2" type="ORF">X805_11330</name>
</gene>
<name>A0A059KP80_9BURK</name>
<dbReference type="PATRIC" id="fig|1286631.3.peg.1121"/>
<accession>A0A059KP80</accession>
<dbReference type="SMART" id="SM00460">
    <property type="entry name" value="TGc"/>
    <property type="match status" value="1"/>
</dbReference>
<dbReference type="STRING" id="34103.SAMN05421778_101159"/>
<dbReference type="RefSeq" id="WP_037479268.1">
    <property type="nucleotide sequence ID" value="NZ_AZRA01000027.1"/>
</dbReference>
<dbReference type="Proteomes" id="UP000026714">
    <property type="component" value="Unassembled WGS sequence"/>
</dbReference>
<evidence type="ECO:0000259" key="1">
    <source>
        <dbReference type="SMART" id="SM00460"/>
    </source>
</evidence>
<comment type="caution">
    <text evidence="2">The sequence shown here is derived from an EMBL/GenBank/DDBJ whole genome shotgun (WGS) entry which is preliminary data.</text>
</comment>
<dbReference type="Gene3D" id="3.10.620.30">
    <property type="match status" value="1"/>
</dbReference>
<reference evidence="2 3" key="1">
    <citation type="journal article" date="2014" name="FEMS Microbiol. Ecol.">
        <title>Sphaerotilus natans encrusted with nanoball-shaped Fe(III) oxide minerals formed by nitrate-reducing mixotrophic Fe(II) oxidation.</title>
        <authorList>
            <person name="Park S."/>
            <person name="Kim D.H."/>
            <person name="Lee J.H."/>
            <person name="Hur H.G."/>
        </authorList>
    </citation>
    <scope>NUCLEOTIDE SEQUENCE [LARGE SCALE GENOMIC DNA]</scope>
    <source>
        <strain evidence="2 3">DSM 6575</strain>
    </source>
</reference>
<dbReference type="PANTHER" id="PTHR33490:SF12">
    <property type="entry name" value="BLL5557 PROTEIN"/>
    <property type="match status" value="1"/>
</dbReference>
<dbReference type="eggNOG" id="COG1305">
    <property type="taxonomic scope" value="Bacteria"/>
</dbReference>
<feature type="domain" description="Transglutaminase-like" evidence="1">
    <location>
        <begin position="162"/>
        <end position="226"/>
    </location>
</feature>
<dbReference type="Gene3D" id="2.60.40.2250">
    <property type="match status" value="1"/>
</dbReference>
<dbReference type="Pfam" id="PF21295">
    <property type="entry name" value="Bact_transglu_N_2"/>
    <property type="match status" value="1"/>
</dbReference>
<dbReference type="Pfam" id="PF01841">
    <property type="entry name" value="Transglut_core"/>
    <property type="match status" value="1"/>
</dbReference>
<dbReference type="PANTHER" id="PTHR33490">
    <property type="entry name" value="BLR5614 PROTEIN-RELATED"/>
    <property type="match status" value="1"/>
</dbReference>
<proteinExistence type="predicted"/>
<dbReference type="InterPro" id="IPR048930">
    <property type="entry name" value="Bact_transglu_N_2"/>
</dbReference>
<organism evidence="2 3">
    <name type="scientific">Sphaerotilus natans subsp. natans DSM 6575</name>
    <dbReference type="NCBI Taxonomy" id="1286631"/>
    <lineage>
        <taxon>Bacteria</taxon>
        <taxon>Pseudomonadati</taxon>
        <taxon>Pseudomonadota</taxon>
        <taxon>Betaproteobacteria</taxon>
        <taxon>Burkholderiales</taxon>
        <taxon>Sphaerotilaceae</taxon>
        <taxon>Sphaerotilus</taxon>
    </lineage>
</organism>
<evidence type="ECO:0000313" key="3">
    <source>
        <dbReference type="Proteomes" id="UP000026714"/>
    </source>
</evidence>
<evidence type="ECO:0000313" key="2">
    <source>
        <dbReference type="EMBL" id="KDB53297.1"/>
    </source>
</evidence>
<keyword evidence="3" id="KW-1185">Reference proteome</keyword>
<sequence>MIRLGFSIDLSYEVAAPGADFIFNVQAARTHQQRVIEERLAISQRVGLHLHTDEISRTRHVRLTAHPGVLMLHSDAIVEVAHHVEAPQALTEMPVARLPAHVLPFLYPSRYCESDQLQALANAEFGALPRGCLRVMAIRDWVRQRIAFRSGASDSSTSALATLTNGAGVCRDFAHVMIALCRALNLPARFITGFDFGADPALGPPDFHAYVEVYLSGRWYLFDPSGTAIPMGLLRLACGRDAADAAFATLFGAVTCHPPVIGVHLISGHVGTRMHPAHALNAISTDSGAG</sequence>
<dbReference type="AlphaFoldDB" id="A0A059KP80"/>
<protein>
    <submittedName>
        <fullName evidence="2">Transglutaminase domain-containing protein</fullName>
    </submittedName>
</protein>
<dbReference type="InterPro" id="IPR002931">
    <property type="entry name" value="Transglutaminase-like"/>
</dbReference>